<dbReference type="CDD" id="cd00892">
    <property type="entry name" value="PIKKc_ATR"/>
    <property type="match status" value="1"/>
</dbReference>
<evidence type="ECO:0000256" key="2">
    <source>
        <dbReference type="ARBA" id="ARBA00010769"/>
    </source>
</evidence>
<dbReference type="InterPro" id="IPR003151">
    <property type="entry name" value="PIK-rel_kinase_FAT"/>
</dbReference>
<keyword evidence="9" id="KW-0067">ATP-binding</keyword>
<evidence type="ECO:0000256" key="3">
    <source>
        <dbReference type="ARBA" id="ARBA00012513"/>
    </source>
</evidence>
<dbReference type="SUPFAM" id="SSF56112">
    <property type="entry name" value="Protein kinase-like (PK-like)"/>
    <property type="match status" value="1"/>
</dbReference>
<dbReference type="GO" id="GO:0005524">
    <property type="term" value="F:ATP binding"/>
    <property type="evidence" value="ECO:0007669"/>
    <property type="project" value="UniProtKB-KW"/>
</dbReference>
<dbReference type="Proteomes" id="UP001627154">
    <property type="component" value="Unassembled WGS sequence"/>
</dbReference>
<evidence type="ECO:0000256" key="12">
    <source>
        <dbReference type="ARBA" id="ARBA00024420"/>
    </source>
</evidence>
<evidence type="ECO:0000313" key="16">
    <source>
        <dbReference type="EMBL" id="KAL3394514.1"/>
    </source>
</evidence>
<sequence length="2512" mass="289505">MDTVMDVQDTSQQNNSQVNHENSLHTKIWVSINDTILKLFATLEKDEELISSNEACLQHFLVSLLSHFNNLNILAPPINQKISQDVEQQYDAFTTWLFGAMFYLVNLPVTSTSLKQIVDIQVCMLRILSRLHLGTLQTITSEYLSILDDLIIFCKNNSVNRMILEKFVVKSGAIDNVDLQSFTVKVTNDNVSIFQISILKIIADSDVSCWPKDKLHKHLLNILIDTEPMVKLVGLQVCTEVISKNLMDHNDLESIVLYALEVIKCLPYWLDKGLIPLNSCQEYTNTFRQLIISVDDPVYFNLFFEIFSLAAKHILRSNNLEIEICKKIEHHLDKHPKLYETTSIETCLFYFANCPNFTNIIVCFIVHEIENCSTEITTDNFAKSCDLWKSLKDLFNKYLKHEKYEELLNFFKLTKVLDFRLVQQQKTIKLLDGEIPRIFSTFLNTLSTNNYKQNKLVFENFVQLISLQEVDKDEIQNILSLPWLDVTSIKVFNFTKIQLANAKSLDFATKVKCLNAIGMHGKGQHRLDIFNMSISNCEIELGVASIMNCPILLLDKNIKFDEIVQHILVPAYNTQKCPLLEALASTLGKLACFTSGSGLIIRDSSDPSNWTVQCEYCDKVKFENTHCPKVVSSTFDTYFCSFFEIFNSTNKKVRLNISKNIIRFSNHIPSFNGNALVQKWIPYIQDNEEEVRLNLSRSIQFILTNRISTSFPNKKLIDLIPQDLEDFIKMITDQLIIAQTNALETGNHSLHETVLLTAKNAACIPSHLTEKICAGLFIVTVLHVKSSNLSIALATDAYAEVAFYHKTSLKTLYIRYKKDFLKIMVTLAVHNRINYDYNMATSIHRMAKCLGYQGSRQLLRKDGHHAICLLLPQMVKYEKAKFLLQDIAELVNIKEKDMCRMYFQHICCQVFLFEDQDTGMEIFKFVSQITDTKVSILTGECITLIINELMLHFHAQKDKILQQLQFMAKFDSQNLINMDSVKGIAKYLNPMLHGILVTFDANLNINSEEFMQKCALASLAELIKFMGATYVAPYNYKILTTLRTALGLTRPGFRKLACEAWDSFLRNTSINDIGPLLATICISLVPLLETYPRQTNDMLDYLLIQNKELLKDHLLDLFFINDLKLSPNISTRIINFIKQNKPTTVEGNLQFWIKKIKHETDEVRLKALLYLKQYLSKSRNEINDLILSDINVDPLIVELLDALMSRCQDKDEAIRIASGDCIGELGAIEPSLLPRRIISRGDSNFIFDMNQDFAYALFFELVGLYHSQKSTQSMDCFSLAIQEILRTYEISPEGRNKKLWKDLSPKIQRMVTPLLTSHYTIMTSTDIEHSGPIYGFVLSNSLQKYSKYLIVFQVFFVVNFRSDLGSTFELWIFNWTISMLKSIKESNINTVLRACRPAFKRNIKIITFCIPYIVAHIIMNGSNEDVEKVKSEMLAVIETNTQTQVDKELARHRPLRAPVDQTSNGSKRVSDEARRVRCLQVLFSCLDYLLRWLRERRKTRDSTYEKIKNFCNSFSKLVLAKRCYQSGEYHRALIYLEQHMSFSKKGLSEITEGGLLAKIYTQLEEPDGVTGILVGQDKCPTLQQLVLAHQVNGQFQDAATCFERLLHNPTIKVQYLRGMIQCYLDLDQPFTAMNITKGVLEDRPELETLICDREPFWQLAHFGKIGSESGNNVKLDLQTDLKNHVKPDLFEVKKELVSMLTASSRPRAYEQSYSYIMKLHVVNEFEKACTMMLENMDCLPTIFEEWGLRDKLVNASRGAEFILEMRRAILDLAAQLQSETNTGKTLITEEIGKLWLKSAKIARKAGMHQQAYMYILSATDSCPPQDLCIEQAQLYWEKGSHEDALITLKRCLATYFKTVAEYKERPNEFTIERRKCAKAKLLWAKYNDETLNVEANNNMHNYKEAFEVWRGWEKSCLSVARYFESVLDKMSDEERMGQSGRDMQTHIINYYGKSLMCGCKYIHQSLPRMLTIWLNYASRARTHSHSDSGVSKALAQMTKIVETYIVRVPTFVWLTAFSQLVSRICHPNKDVKNTLFMLIVRLIKAYPQHCLWMMASVFNSSYTARQRSCKEILNHETLKTPSMLKLIQHFHRLWEKLVELSNKTIPDGMSTTTVPVLSRSLPKLLAEKDFGPVMMPTSKFRQLHLPMKGAKPEQHNPFADNWVSIIGIEEQVVVMPSLQRPRRIALRGSDGRSYLFMCKPKDDLRRDFRLMEFNDIVNKYLQKDPESRRRRLYIRTYSVVPLNEECGLIEWVPNLIGYRHILMNMYKERNMLTTAKEIKSMTCALKDDLAKKRQNFLEKLLPRHPPVLGDWFQFAFPDPYGWYEARIAYIRTAAVMSMVGYILGLGDRHGENILIDSKCGDCVHVDFNCLFNRGETLEWPERVPFRLTQNMVEAMGPLKYEGPFRQSCRTTMKVLREQTNTLISVLKPFVYDPLVSWNRNQLNDTGEKTNEKAVENIKNIEDRLKGMVGSRTKKLEALTLYLSVEGQVNHLILDAINVDNLCQMYIGWGAYL</sequence>
<dbReference type="SUPFAM" id="SSF48452">
    <property type="entry name" value="TPR-like"/>
    <property type="match status" value="1"/>
</dbReference>
<dbReference type="SUPFAM" id="SSF48371">
    <property type="entry name" value="ARM repeat"/>
    <property type="match status" value="2"/>
</dbReference>
<dbReference type="InterPro" id="IPR000403">
    <property type="entry name" value="PI3/4_kinase_cat_dom"/>
</dbReference>
<evidence type="ECO:0000256" key="11">
    <source>
        <dbReference type="ARBA" id="ARBA00023242"/>
    </source>
</evidence>
<keyword evidence="11" id="KW-0539">Nucleus</keyword>
<dbReference type="Gene3D" id="1.10.1070.11">
    <property type="entry name" value="Phosphatidylinositol 3-/4-kinase, catalytic domain"/>
    <property type="match status" value="1"/>
</dbReference>
<evidence type="ECO:0000256" key="8">
    <source>
        <dbReference type="ARBA" id="ARBA00022777"/>
    </source>
</evidence>
<dbReference type="InterPro" id="IPR012993">
    <property type="entry name" value="UME"/>
</dbReference>
<dbReference type="Gene3D" id="3.30.1010.10">
    <property type="entry name" value="Phosphatidylinositol 3-kinase Catalytic Subunit, Chain A, domain 4"/>
    <property type="match status" value="1"/>
</dbReference>
<keyword evidence="4" id="KW-0723">Serine/threonine-protein kinase</keyword>
<feature type="domain" description="FATC" evidence="15">
    <location>
        <begin position="2480"/>
        <end position="2512"/>
    </location>
</feature>
<dbReference type="SMART" id="SM00146">
    <property type="entry name" value="PI3Kc"/>
    <property type="match status" value="1"/>
</dbReference>
<dbReference type="Pfam" id="PF08064">
    <property type="entry name" value="UME"/>
    <property type="match status" value="1"/>
</dbReference>
<dbReference type="Pfam" id="PF25030">
    <property type="entry name" value="M-HEAT_ATR"/>
    <property type="match status" value="1"/>
</dbReference>
<dbReference type="Pfam" id="PF02260">
    <property type="entry name" value="FATC"/>
    <property type="match status" value="1"/>
</dbReference>
<comment type="similarity">
    <text evidence="2">Belongs to the PI3/PI4-kinase family. ATM subfamily.</text>
</comment>
<dbReference type="InterPro" id="IPR056802">
    <property type="entry name" value="ATR-like_M-HEAT"/>
</dbReference>
<organism evidence="16 17">
    <name type="scientific">Trichogramma kaykai</name>
    <dbReference type="NCBI Taxonomy" id="54128"/>
    <lineage>
        <taxon>Eukaryota</taxon>
        <taxon>Metazoa</taxon>
        <taxon>Ecdysozoa</taxon>
        <taxon>Arthropoda</taxon>
        <taxon>Hexapoda</taxon>
        <taxon>Insecta</taxon>
        <taxon>Pterygota</taxon>
        <taxon>Neoptera</taxon>
        <taxon>Endopterygota</taxon>
        <taxon>Hymenoptera</taxon>
        <taxon>Apocrita</taxon>
        <taxon>Proctotrupomorpha</taxon>
        <taxon>Chalcidoidea</taxon>
        <taxon>Trichogrammatidae</taxon>
        <taxon>Trichogramma</taxon>
    </lineage>
</organism>
<keyword evidence="7" id="KW-0227">DNA damage</keyword>
<keyword evidence="5" id="KW-0808">Transferase</keyword>
<dbReference type="EMBL" id="JBJJXI010000092">
    <property type="protein sequence ID" value="KAL3394514.1"/>
    <property type="molecule type" value="Genomic_DNA"/>
</dbReference>
<dbReference type="PANTHER" id="PTHR11139:SF69">
    <property type="entry name" value="SERINE_THREONINE-PROTEIN KINASE ATR"/>
    <property type="match status" value="1"/>
</dbReference>
<dbReference type="PROSITE" id="PS00916">
    <property type="entry name" value="PI3_4_KINASE_2"/>
    <property type="match status" value="1"/>
</dbReference>
<evidence type="ECO:0000259" key="15">
    <source>
        <dbReference type="PROSITE" id="PS51190"/>
    </source>
</evidence>
<keyword evidence="6" id="KW-0547">Nucleotide-binding</keyword>
<dbReference type="InterPro" id="IPR014009">
    <property type="entry name" value="PIK_FAT"/>
</dbReference>
<dbReference type="PROSITE" id="PS51189">
    <property type="entry name" value="FAT"/>
    <property type="match status" value="1"/>
</dbReference>
<dbReference type="InterPro" id="IPR011989">
    <property type="entry name" value="ARM-like"/>
</dbReference>
<keyword evidence="8" id="KW-0418">Kinase</keyword>
<dbReference type="InterPro" id="IPR057564">
    <property type="entry name" value="HEAT_ATR"/>
</dbReference>
<dbReference type="Pfam" id="PF02259">
    <property type="entry name" value="FAT"/>
    <property type="match status" value="1"/>
</dbReference>
<dbReference type="InterPro" id="IPR036940">
    <property type="entry name" value="PI3/4_kinase_cat_sf"/>
</dbReference>
<evidence type="ECO:0000256" key="5">
    <source>
        <dbReference type="ARBA" id="ARBA00022679"/>
    </source>
</evidence>
<gene>
    <name evidence="16" type="ORF">TKK_011508</name>
</gene>
<dbReference type="InterPro" id="IPR018936">
    <property type="entry name" value="PI3/4_kinase_CS"/>
</dbReference>
<evidence type="ECO:0000256" key="4">
    <source>
        <dbReference type="ARBA" id="ARBA00022527"/>
    </source>
</evidence>
<dbReference type="InterPro" id="IPR003152">
    <property type="entry name" value="FATC_dom"/>
</dbReference>
<evidence type="ECO:0000256" key="7">
    <source>
        <dbReference type="ARBA" id="ARBA00022763"/>
    </source>
</evidence>
<keyword evidence="10" id="KW-0234">DNA repair</keyword>
<evidence type="ECO:0000256" key="10">
    <source>
        <dbReference type="ARBA" id="ARBA00023204"/>
    </source>
</evidence>
<name>A0ABD2WPD8_9HYME</name>
<accession>A0ABD2WPD8</accession>
<comment type="subcellular location">
    <subcellularLocation>
        <location evidence="1">Nucleus</location>
    </subcellularLocation>
</comment>
<dbReference type="PANTHER" id="PTHR11139">
    <property type="entry name" value="ATAXIA TELANGIECTASIA MUTATED ATM -RELATED"/>
    <property type="match status" value="1"/>
</dbReference>
<dbReference type="Gene3D" id="1.25.10.10">
    <property type="entry name" value="Leucine-rich Repeat Variant"/>
    <property type="match status" value="1"/>
</dbReference>
<dbReference type="SMART" id="SM00802">
    <property type="entry name" value="UME"/>
    <property type="match status" value="1"/>
</dbReference>
<dbReference type="GO" id="GO:0005634">
    <property type="term" value="C:nucleus"/>
    <property type="evidence" value="ECO:0007669"/>
    <property type="project" value="UniProtKB-SubCell"/>
</dbReference>
<dbReference type="PROSITE" id="PS50290">
    <property type="entry name" value="PI3_4_KINASE_3"/>
    <property type="match status" value="1"/>
</dbReference>
<proteinExistence type="inferred from homology"/>
<dbReference type="InterPro" id="IPR011990">
    <property type="entry name" value="TPR-like_helical_dom_sf"/>
</dbReference>
<evidence type="ECO:0000256" key="1">
    <source>
        <dbReference type="ARBA" id="ARBA00004123"/>
    </source>
</evidence>
<protein>
    <recommendedName>
        <fullName evidence="12">Serine/threonine-protein kinase ATR</fullName>
        <ecNumber evidence="3">2.7.11.1</ecNumber>
    </recommendedName>
</protein>
<dbReference type="InterPro" id="IPR016024">
    <property type="entry name" value="ARM-type_fold"/>
</dbReference>
<evidence type="ECO:0000256" key="9">
    <source>
        <dbReference type="ARBA" id="ARBA00022840"/>
    </source>
</evidence>
<dbReference type="SMART" id="SM01343">
    <property type="entry name" value="FATC"/>
    <property type="match status" value="1"/>
</dbReference>
<dbReference type="PROSITE" id="PS51190">
    <property type="entry name" value="FATC"/>
    <property type="match status" value="1"/>
</dbReference>
<dbReference type="InterPro" id="IPR011009">
    <property type="entry name" value="Kinase-like_dom_sf"/>
</dbReference>
<dbReference type="GO" id="GO:0004674">
    <property type="term" value="F:protein serine/threonine kinase activity"/>
    <property type="evidence" value="ECO:0007669"/>
    <property type="project" value="UniProtKB-KW"/>
</dbReference>
<reference evidence="16 17" key="1">
    <citation type="journal article" date="2024" name="bioRxiv">
        <title>A reference genome for Trichogramma kaykai: A tiny desert-dwelling parasitoid wasp with competing sex-ratio distorters.</title>
        <authorList>
            <person name="Culotta J."/>
            <person name="Lindsey A.R."/>
        </authorList>
    </citation>
    <scope>NUCLEOTIDE SEQUENCE [LARGE SCALE GENOMIC DNA]</scope>
    <source>
        <strain evidence="16 17">KSX58</strain>
    </source>
</reference>
<evidence type="ECO:0000259" key="13">
    <source>
        <dbReference type="PROSITE" id="PS50290"/>
    </source>
</evidence>
<keyword evidence="17" id="KW-1185">Reference proteome</keyword>
<comment type="caution">
    <text evidence="16">The sequence shown here is derived from an EMBL/GenBank/DDBJ whole genome shotgun (WGS) entry which is preliminary data.</text>
</comment>
<dbReference type="Pfam" id="PF23593">
    <property type="entry name" value="HEAT_ATR"/>
    <property type="match status" value="1"/>
</dbReference>
<feature type="domain" description="FAT" evidence="14">
    <location>
        <begin position="1518"/>
        <end position="2060"/>
    </location>
</feature>
<dbReference type="Pfam" id="PF00454">
    <property type="entry name" value="PI3_PI4_kinase"/>
    <property type="match status" value="1"/>
</dbReference>
<evidence type="ECO:0000259" key="14">
    <source>
        <dbReference type="PROSITE" id="PS51189"/>
    </source>
</evidence>
<dbReference type="InterPro" id="IPR050517">
    <property type="entry name" value="DDR_Repair_Kinase"/>
</dbReference>
<feature type="domain" description="PI3K/PI4K catalytic" evidence="13">
    <location>
        <begin position="2168"/>
        <end position="2479"/>
    </location>
</feature>
<evidence type="ECO:0000313" key="17">
    <source>
        <dbReference type="Proteomes" id="UP001627154"/>
    </source>
</evidence>
<evidence type="ECO:0000256" key="6">
    <source>
        <dbReference type="ARBA" id="ARBA00022741"/>
    </source>
</evidence>
<dbReference type="GO" id="GO:0006281">
    <property type="term" value="P:DNA repair"/>
    <property type="evidence" value="ECO:0007669"/>
    <property type="project" value="UniProtKB-KW"/>
</dbReference>
<dbReference type="EC" id="2.7.11.1" evidence="3"/>